<sequence length="138" mass="15237">MASDLGQGGAMPLLALLTLAVMVIALIDAITRRDDQVKHMPKFVWVFFIVLLPLIGSILWFTIGREYEQRSAPMSFGDPRRWQKDADPAPAPRTYDSRSTEQQIADLEREMHLADLEEQVRRRRAEGGGAGSGAGAGS</sequence>
<evidence type="ECO:0000259" key="8">
    <source>
        <dbReference type="Pfam" id="PF13396"/>
    </source>
</evidence>
<feature type="region of interest" description="Disordered" evidence="6">
    <location>
        <begin position="72"/>
        <end position="101"/>
    </location>
</feature>
<evidence type="ECO:0000256" key="3">
    <source>
        <dbReference type="ARBA" id="ARBA00022692"/>
    </source>
</evidence>
<evidence type="ECO:0000313" key="10">
    <source>
        <dbReference type="Proteomes" id="UP000008975"/>
    </source>
</evidence>
<dbReference type="eggNOG" id="ENOG5033A58">
    <property type="taxonomic scope" value="Bacteria"/>
</dbReference>
<evidence type="ECO:0000313" key="9">
    <source>
        <dbReference type="EMBL" id="BAJ74327.1"/>
    </source>
</evidence>
<keyword evidence="3 7" id="KW-0812">Transmembrane</keyword>
<dbReference type="GO" id="GO:0005886">
    <property type="term" value="C:plasma membrane"/>
    <property type="evidence" value="ECO:0007669"/>
    <property type="project" value="UniProtKB-SubCell"/>
</dbReference>
<dbReference type="AlphaFoldDB" id="E8N7S1"/>
<feature type="transmembrane region" description="Helical" evidence="7">
    <location>
        <begin position="12"/>
        <end position="31"/>
    </location>
</feature>
<feature type="compositionally biased region" description="Gly residues" evidence="6">
    <location>
        <begin position="127"/>
        <end position="138"/>
    </location>
</feature>
<dbReference type="InterPro" id="IPR027379">
    <property type="entry name" value="CLS_N"/>
</dbReference>
<name>E8N7S1_MICTS</name>
<feature type="compositionally biased region" description="Basic and acidic residues" evidence="6">
    <location>
        <begin position="78"/>
        <end position="87"/>
    </location>
</feature>
<proteinExistence type="predicted"/>
<dbReference type="Pfam" id="PF13396">
    <property type="entry name" value="PLDc_N"/>
    <property type="match status" value="1"/>
</dbReference>
<feature type="transmembrane region" description="Helical" evidence="7">
    <location>
        <begin position="43"/>
        <end position="63"/>
    </location>
</feature>
<evidence type="ECO:0000256" key="6">
    <source>
        <dbReference type="SAM" id="MobiDB-lite"/>
    </source>
</evidence>
<protein>
    <recommendedName>
        <fullName evidence="8">Cardiolipin synthase N-terminal domain-containing protein</fullName>
    </recommendedName>
</protein>
<dbReference type="KEGG" id="mts:MTES_1363"/>
<reference key="2">
    <citation type="submission" date="2011-02" db="EMBL/GenBank/DDBJ databases">
        <title>Genome sequence of Microbacterium testaceum StLB037.</title>
        <authorList>
            <person name="Morohoshi T."/>
            <person name="Wang W.Z."/>
            <person name="Someya N."/>
            <person name="Ikeda T."/>
        </authorList>
    </citation>
    <scope>NUCLEOTIDE SEQUENCE</scope>
    <source>
        <strain>StLB037</strain>
    </source>
</reference>
<evidence type="ECO:0000256" key="2">
    <source>
        <dbReference type="ARBA" id="ARBA00022475"/>
    </source>
</evidence>
<feature type="domain" description="Cardiolipin synthase N-terminal" evidence="8">
    <location>
        <begin position="21"/>
        <end position="65"/>
    </location>
</feature>
<dbReference type="EMBL" id="AP012052">
    <property type="protein sequence ID" value="BAJ74327.1"/>
    <property type="molecule type" value="Genomic_DNA"/>
</dbReference>
<reference evidence="9 10" key="1">
    <citation type="journal article" date="2011" name="J. Bacteriol.">
        <title>Genome sequence of Microbacterium testaceum StLB037, an N-acylhomoserine lactone-degrading bacterium isolated from potato leaves.</title>
        <authorList>
            <person name="Morohoshi T."/>
            <person name="Wang W.-Z."/>
            <person name="Someya N."/>
            <person name="Ikeda T."/>
        </authorList>
    </citation>
    <scope>NUCLEOTIDE SEQUENCE [LARGE SCALE GENOMIC DNA]</scope>
    <source>
        <strain evidence="9 10">StLB037</strain>
    </source>
</reference>
<dbReference type="HOGENOM" id="CLU_113604_2_0_11"/>
<organism evidence="9 10">
    <name type="scientific">Microbacterium testaceum (strain StLB037)</name>
    <dbReference type="NCBI Taxonomy" id="979556"/>
    <lineage>
        <taxon>Bacteria</taxon>
        <taxon>Bacillati</taxon>
        <taxon>Actinomycetota</taxon>
        <taxon>Actinomycetes</taxon>
        <taxon>Micrococcales</taxon>
        <taxon>Microbacteriaceae</taxon>
        <taxon>Microbacterium</taxon>
    </lineage>
</organism>
<dbReference type="STRING" id="979556.MTES_1363"/>
<keyword evidence="2" id="KW-1003">Cell membrane</keyword>
<dbReference type="Proteomes" id="UP000008975">
    <property type="component" value="Chromosome"/>
</dbReference>
<keyword evidence="5 7" id="KW-0472">Membrane</keyword>
<evidence type="ECO:0000256" key="1">
    <source>
        <dbReference type="ARBA" id="ARBA00004651"/>
    </source>
</evidence>
<accession>E8N7S1</accession>
<feature type="region of interest" description="Disordered" evidence="6">
    <location>
        <begin position="118"/>
        <end position="138"/>
    </location>
</feature>
<keyword evidence="4 7" id="KW-1133">Transmembrane helix</keyword>
<evidence type="ECO:0000256" key="5">
    <source>
        <dbReference type="ARBA" id="ARBA00023136"/>
    </source>
</evidence>
<evidence type="ECO:0000256" key="7">
    <source>
        <dbReference type="SAM" id="Phobius"/>
    </source>
</evidence>
<comment type="subcellular location">
    <subcellularLocation>
        <location evidence="1">Cell membrane</location>
        <topology evidence="1">Multi-pass membrane protein</topology>
    </subcellularLocation>
</comment>
<gene>
    <name evidence="9" type="ordered locus">MTES_1363</name>
</gene>
<evidence type="ECO:0000256" key="4">
    <source>
        <dbReference type="ARBA" id="ARBA00022989"/>
    </source>
</evidence>